<evidence type="ECO:0000313" key="3">
    <source>
        <dbReference type="Proteomes" id="UP000186817"/>
    </source>
</evidence>
<feature type="compositionally biased region" description="Basic and acidic residues" evidence="1">
    <location>
        <begin position="1428"/>
        <end position="1443"/>
    </location>
</feature>
<feature type="region of interest" description="Disordered" evidence="1">
    <location>
        <begin position="1428"/>
        <end position="1645"/>
    </location>
</feature>
<feature type="compositionally biased region" description="Low complexity" evidence="1">
    <location>
        <begin position="2198"/>
        <end position="2208"/>
    </location>
</feature>
<organism evidence="2 3">
    <name type="scientific">Symbiodinium microadriaticum</name>
    <name type="common">Dinoflagellate</name>
    <name type="synonym">Zooxanthella microadriatica</name>
    <dbReference type="NCBI Taxonomy" id="2951"/>
    <lineage>
        <taxon>Eukaryota</taxon>
        <taxon>Sar</taxon>
        <taxon>Alveolata</taxon>
        <taxon>Dinophyceae</taxon>
        <taxon>Suessiales</taxon>
        <taxon>Symbiodiniaceae</taxon>
        <taxon>Symbiodinium</taxon>
    </lineage>
</organism>
<sequence>MALDFWLSERALEREAIKQVKVDDFDPAVAPYWREQLARVDRAEVATTSLAGYGQNPAPPLQVGLPKCSDGILQLDGVYEAHAVKARSEKIWLLAWHFLGAVKKPEEVLVEGPSCLVTGSAELHLWAPVRFQGSLVLAGQLNVKAAGGGGRVNAYAPCVAIEGNFALHPEARLSIQGCQNLGEFNLAVLTRGASDKGHAGKGGCLHIGGDADLLGGQLLLHECNARKGLGGGMHVKGRLESRSATIDAGRCDAMYGGAIAASNNMNVSGGKVTITESAARSGGAIYAWNMMDVSGGSVTITKSEALKDGGSGDRKRVQVLQNRRRRRTVPDVAAAEESDGDAGSVPSHPSQVEDEDGSIGDRASTEPVVPTMADVADEDIDMSECVSKILEGLRGDAFSIARDIGLNRLLRPDGIDHLIEQIRQQAFPLQSEEASELFRQGQLLSGPLAKQPGEPMLSYIARRKRWWSTLCELDPDIRLSEAMRANLLVELSGLSRQEQLMVKTAARSQTTDEFARVLVQHHSVVHMKERLLTEKEKPNTQRTGYKPWLDRQHHQTPKFGYMGYGYEEFEAAEPDQVTIPEEDLQDAAYPALGQFPDDESWVDDEEVAMQINAYTAVSEEIGVDDIDEDYAEAVQLAYAATNTLSTAKGKGKGKDKGGKGKSGGKLVKSNLTIADRKAKLQELKSKSRCLRCGVVGHWAGDAECRFKGNAKGAAGKPSATPAPSGGVPKPTPPKPQAYMAVEESDEDDEVVILSNSSSQAHGYMAMKSSSTKSGKGSGVMVPRMRRSTASVAMRDSPPPGSSTLFTFGQHRGLTYERVVHTYPGYVLWGQREKCPSKNLADFLAWVHEYYIVTDSEPIEVTLREHPLSETPVPVLEQPAASSSGGPSFYVTCRGGCKEFSKSGSNAYIDMRTCKKCGAITKTKKEKPVIDQATCLHGVTERTGSSRKTSRLRCKLCGMLLDEQPQDERKKRTEIAATVQESNTLDFELLRSIASRTSEDLPVEVVVPAIDQFRETVEGHFATEPSITRGDLIAYLQEALEDQQPQESHNTSWEIASASAGGRSRSTRHGYVAVMSGNSEGVTDTHPALESYKIPDPPVPLNVRVAAADRGTSEGQASARDRPAMGSRPEGDDLENLVPRTYERPSIVSREGRTEAHRGFQAMHREYDEACATAGITPEGGEKAQVVLVLYFLDMTHIPDARMDDDADQARKHRLQEQQRENTKHVGAHPNILNELSMHEEFVEHCRYILNVVVDAIHCGVQAINLSIVCKSNRHRSVGAGYLPGELCRYVRGATASPGPGPGPAAMEVDDEDSFVVPPDLEGAASSAAPTVEQATSTPSYSAPTAKAPVAPATAVPPIPAGASPPPSGPAKAPAVDANKELIGKLRAEKEVLLTENTRLGRALRDTEEELAETRRHVRDAQFDLEEASRRAYRAERQLDDLRARRSRSRRRSYSPRDRRGDDRRDYRDRRDDLEERRYRRDDSRDIDRGDFRRMDSRSRVRERSARADSSSHYNKIGRTARWGRDTAPVVSRAEGARSPSPAPPAYPPPPEEPPMPPPAAPPAGFGSDASARAPASSGGPRGTATQPFISVYDQDDEPWDTPDPTSFTTGVGTGKGGGKSGDGGHRPTSYYDMPDRENPHRPLSGREARDYFRTWTPSEWREFRLMYARPPGQGRIIQIDEEMRSIEIAGIDRTGDTGVGWNRSVNFGTFPDGILTEMYNILYMKETPAMWIGPYSPTQFRAGDRRHHALCEKHDLKVTCITPFTSPTYKPVGQAKDINPIGHLYSHGDVENRDTVSWCYEGTVHPYGMPANSTPGEAGEAERSCPSAPTDEDAEVYIVLWQYPAAFASDTAPMDLTDREELSRALEDSPDTTAAVSGAIAARAAGPPGDQDTDPEDEELISDVEMARASGEVDEGFPQNVVTDRGTHFKGTTKQVRFICAIEPELRYLDERTADPVTAPATPGPQAAVVTNLSAGPHKDIRADSPTAEQVSRVLSALYFLTDKVCHRFFGVGRTGYKAYSLQHANEHGDRLRASVLELLGQLPAQGEWEDVARRSAIMARSMDVSGGNVTITESEATINGGAIAAQDMNVSGGSVSIRESAAKYAGGAIRAWSMHVSGGGVTITKSEALKEKLNAWFLKAMKGWKQEPLLALTDDPNLEERKRKRTDDDRDDSKTKATSSASTSLAPTPNIDKPVASSSSSSSSWSEEQSESEEMKIYYVAQYEVPLFLRQDDTFHYDLPLKHLAAQTEAKSFLDIIKDAPLDNVDFGLLEEHMLQNKYDDLPASFAADCHHEVQHDALCGTEAVYLPGENILAECE</sequence>
<dbReference type="EMBL" id="LSRX01000079">
    <property type="protein sequence ID" value="OLQ10388.1"/>
    <property type="molecule type" value="Genomic_DNA"/>
</dbReference>
<feature type="compositionally biased region" description="Pro residues" evidence="1">
    <location>
        <begin position="1354"/>
        <end position="1368"/>
    </location>
</feature>
<feature type="compositionally biased region" description="Gly residues" evidence="1">
    <location>
        <begin position="1611"/>
        <end position="1621"/>
    </location>
</feature>
<feature type="compositionally biased region" description="Polar residues" evidence="1">
    <location>
        <begin position="1332"/>
        <end position="1341"/>
    </location>
</feature>
<dbReference type="PANTHER" id="PTHR48125:SF12">
    <property type="entry name" value="AT HOOK TRANSCRIPTION FACTOR FAMILY-RELATED"/>
    <property type="match status" value="1"/>
</dbReference>
<keyword evidence="3" id="KW-1185">Reference proteome</keyword>
<dbReference type="Proteomes" id="UP000186817">
    <property type="component" value="Unassembled WGS sequence"/>
</dbReference>
<protein>
    <submittedName>
        <fullName evidence="2">Uncharacterized protein</fullName>
    </submittedName>
</protein>
<proteinExistence type="predicted"/>
<evidence type="ECO:0000256" key="1">
    <source>
        <dbReference type="SAM" id="MobiDB-lite"/>
    </source>
</evidence>
<gene>
    <name evidence="2" type="ORF">AK812_SmicGene5905</name>
</gene>
<feature type="region of interest" description="Disordered" evidence="1">
    <location>
        <begin position="710"/>
        <end position="737"/>
    </location>
</feature>
<feature type="compositionally biased region" description="Basic and acidic residues" evidence="1">
    <location>
        <begin position="1454"/>
        <end position="1506"/>
    </location>
</feature>
<name>A0A1Q9ESJ7_SYMMI</name>
<reference evidence="2 3" key="1">
    <citation type="submission" date="2016-02" db="EMBL/GenBank/DDBJ databases">
        <title>Genome analysis of coral dinoflagellate symbionts highlights evolutionary adaptations to a symbiotic lifestyle.</title>
        <authorList>
            <person name="Aranda M."/>
            <person name="Li Y."/>
            <person name="Liew Y.J."/>
            <person name="Baumgarten S."/>
            <person name="Simakov O."/>
            <person name="Wilson M."/>
            <person name="Piel J."/>
            <person name="Ashoor H."/>
            <person name="Bougouffa S."/>
            <person name="Bajic V.B."/>
            <person name="Ryu T."/>
            <person name="Ravasi T."/>
            <person name="Bayer T."/>
            <person name="Micklem G."/>
            <person name="Kim H."/>
            <person name="Bhak J."/>
            <person name="Lajeunesse T.C."/>
            <person name="Voolstra C.R."/>
        </authorList>
    </citation>
    <scope>NUCLEOTIDE SEQUENCE [LARGE SCALE GENOMIC DNA]</scope>
    <source>
        <strain evidence="2 3">CCMP2467</strain>
    </source>
</reference>
<feature type="region of interest" description="Disordered" evidence="1">
    <location>
        <begin position="1042"/>
        <end position="1064"/>
    </location>
</feature>
<evidence type="ECO:0000313" key="2">
    <source>
        <dbReference type="EMBL" id="OLQ10388.1"/>
    </source>
</evidence>
<comment type="caution">
    <text evidence="2">The sequence shown here is derived from an EMBL/GenBank/DDBJ whole genome shotgun (WGS) entry which is preliminary data.</text>
</comment>
<feature type="region of interest" description="Disordered" evidence="1">
    <location>
        <begin position="1108"/>
        <end position="1138"/>
    </location>
</feature>
<feature type="region of interest" description="Disordered" evidence="1">
    <location>
        <begin position="646"/>
        <end position="666"/>
    </location>
</feature>
<feature type="region of interest" description="Disordered" evidence="1">
    <location>
        <begin position="322"/>
        <end position="367"/>
    </location>
</feature>
<dbReference type="OrthoDB" id="3563138at2759"/>
<feature type="region of interest" description="Disordered" evidence="1">
    <location>
        <begin position="1315"/>
        <end position="1374"/>
    </location>
</feature>
<feature type="compositionally biased region" description="Low complexity" evidence="1">
    <location>
        <begin position="1342"/>
        <end position="1353"/>
    </location>
</feature>
<feature type="compositionally biased region" description="Basic and acidic residues" evidence="1">
    <location>
        <begin position="2159"/>
        <end position="2176"/>
    </location>
</feature>
<feature type="compositionally biased region" description="Pro residues" evidence="1">
    <location>
        <begin position="1540"/>
        <end position="1561"/>
    </location>
</feature>
<feature type="compositionally biased region" description="Basic residues" evidence="1">
    <location>
        <begin position="1444"/>
        <end position="1453"/>
    </location>
</feature>
<dbReference type="PANTHER" id="PTHR48125">
    <property type="entry name" value="LP07818P1"/>
    <property type="match status" value="1"/>
</dbReference>
<feature type="compositionally biased region" description="Basic and acidic residues" evidence="1">
    <location>
        <begin position="1633"/>
        <end position="1645"/>
    </location>
</feature>
<accession>A0A1Q9ESJ7</accession>
<feature type="compositionally biased region" description="Polar residues" evidence="1">
    <location>
        <begin position="1042"/>
        <end position="1053"/>
    </location>
</feature>
<feature type="compositionally biased region" description="Low complexity" evidence="1">
    <location>
        <begin position="1562"/>
        <end position="1578"/>
    </location>
</feature>
<feature type="region of interest" description="Disordered" evidence="1">
    <location>
        <begin position="2156"/>
        <end position="2209"/>
    </location>
</feature>